<dbReference type="GO" id="GO:0009225">
    <property type="term" value="P:nucleotide-sugar metabolic process"/>
    <property type="evidence" value="ECO:0007669"/>
    <property type="project" value="InterPro"/>
</dbReference>
<evidence type="ECO:0000259" key="9">
    <source>
        <dbReference type="Pfam" id="PF16363"/>
    </source>
</evidence>
<sequence>MVKSDLQKKTILVTGGAGFIGTNFIYHALDASFQCRIVNLDALLCGGNASNLDRLPDPARSRYRFVRGKVQDGALLDRLFAEEQFAGVFHFAAQTHVDRSITDPGDFVESNVVGTFRLLDTCLKYWRRGALDPDFRMVHVSTDEVYGSLGSEGRFSETSPYDPSSPYSASKAGSDHLVKSYVRTYGLPAMVTNCSNNFGPYQYPEKLIPLMIASILNEEPLPVYGDGKNVRDWLYVLDHCEALMRVFEAGRPGESYNIGGGQEYENIELVHMLCDLVDTRLGRPEAQSRRLVRFVTDRPGHDRRYAIDASKIKHALDWSPRHDFTRALDQTVTWYLSNRQWLTGGKQDQ</sequence>
<dbReference type="STRING" id="96561.Dole_1010"/>
<evidence type="ECO:0000256" key="6">
    <source>
        <dbReference type="ARBA" id="ARBA00023239"/>
    </source>
</evidence>
<gene>
    <name evidence="10" type="ordered locus">Dole_1010</name>
</gene>
<dbReference type="EC" id="4.2.1.46" evidence="4 7"/>
<proteinExistence type="inferred from homology"/>
<dbReference type="AlphaFoldDB" id="A8ZWW4"/>
<evidence type="ECO:0000256" key="2">
    <source>
        <dbReference type="ARBA" id="ARBA00001911"/>
    </source>
</evidence>
<feature type="region of interest" description="Disordered" evidence="8">
    <location>
        <begin position="150"/>
        <end position="169"/>
    </location>
</feature>
<keyword evidence="11" id="KW-1185">Reference proteome</keyword>
<dbReference type="SUPFAM" id="SSF51735">
    <property type="entry name" value="NAD(P)-binding Rossmann-fold domains"/>
    <property type="match status" value="1"/>
</dbReference>
<reference evidence="10 11" key="1">
    <citation type="submission" date="2007-10" db="EMBL/GenBank/DDBJ databases">
        <title>Complete sequence of Desulfococcus oleovorans Hxd3.</title>
        <authorList>
            <consortium name="US DOE Joint Genome Institute"/>
            <person name="Copeland A."/>
            <person name="Lucas S."/>
            <person name="Lapidus A."/>
            <person name="Barry K."/>
            <person name="Glavina del Rio T."/>
            <person name="Dalin E."/>
            <person name="Tice H."/>
            <person name="Pitluck S."/>
            <person name="Kiss H."/>
            <person name="Brettin T."/>
            <person name="Bruce D."/>
            <person name="Detter J.C."/>
            <person name="Han C."/>
            <person name="Schmutz J."/>
            <person name="Larimer F."/>
            <person name="Land M."/>
            <person name="Hauser L."/>
            <person name="Kyrpides N."/>
            <person name="Kim E."/>
            <person name="Wawrik B."/>
            <person name="Richardson P."/>
        </authorList>
    </citation>
    <scope>NUCLEOTIDE SEQUENCE [LARGE SCALE GENOMIC DNA]</scope>
    <source>
        <strain evidence="11">DSM 6200 / JCM 39069 / Hxd3</strain>
    </source>
</reference>
<dbReference type="Gene3D" id="3.90.25.10">
    <property type="entry name" value="UDP-galactose 4-epimerase, domain 1"/>
    <property type="match status" value="1"/>
</dbReference>
<evidence type="ECO:0000256" key="1">
    <source>
        <dbReference type="ARBA" id="ARBA00001539"/>
    </source>
</evidence>
<dbReference type="RefSeq" id="WP_012174438.1">
    <property type="nucleotide sequence ID" value="NC_009943.1"/>
</dbReference>
<dbReference type="InterPro" id="IPR016040">
    <property type="entry name" value="NAD(P)-bd_dom"/>
</dbReference>
<evidence type="ECO:0000313" key="10">
    <source>
        <dbReference type="EMBL" id="ABW66820.1"/>
    </source>
</evidence>
<keyword evidence="6 7" id="KW-0456">Lyase</keyword>
<evidence type="ECO:0000256" key="4">
    <source>
        <dbReference type="ARBA" id="ARBA00011990"/>
    </source>
</evidence>
<dbReference type="EMBL" id="CP000859">
    <property type="protein sequence ID" value="ABW66820.1"/>
    <property type="molecule type" value="Genomic_DNA"/>
</dbReference>
<dbReference type="Proteomes" id="UP000008561">
    <property type="component" value="Chromosome"/>
</dbReference>
<evidence type="ECO:0000256" key="5">
    <source>
        <dbReference type="ARBA" id="ARBA00023027"/>
    </source>
</evidence>
<dbReference type="CDD" id="cd05246">
    <property type="entry name" value="dTDP_GD_SDR_e"/>
    <property type="match status" value="1"/>
</dbReference>
<feature type="compositionally biased region" description="Low complexity" evidence="8">
    <location>
        <begin position="156"/>
        <end position="169"/>
    </location>
</feature>
<dbReference type="GO" id="GO:0008460">
    <property type="term" value="F:dTDP-glucose 4,6-dehydratase activity"/>
    <property type="evidence" value="ECO:0007669"/>
    <property type="project" value="UniProtKB-EC"/>
</dbReference>
<feature type="domain" description="NAD(P)-binding" evidence="9">
    <location>
        <begin position="12"/>
        <end position="330"/>
    </location>
</feature>
<evidence type="ECO:0000256" key="7">
    <source>
        <dbReference type="RuleBase" id="RU004473"/>
    </source>
</evidence>
<accession>A8ZWW4</accession>
<dbReference type="eggNOG" id="COG1088">
    <property type="taxonomic scope" value="Bacteria"/>
</dbReference>
<comment type="cofactor">
    <cofactor evidence="2 7">
        <name>NAD(+)</name>
        <dbReference type="ChEBI" id="CHEBI:57540"/>
    </cofactor>
</comment>
<dbReference type="PANTHER" id="PTHR43000">
    <property type="entry name" value="DTDP-D-GLUCOSE 4,6-DEHYDRATASE-RELATED"/>
    <property type="match status" value="1"/>
</dbReference>
<evidence type="ECO:0000256" key="8">
    <source>
        <dbReference type="SAM" id="MobiDB-lite"/>
    </source>
</evidence>
<organism evidence="10 11">
    <name type="scientific">Desulfosudis oleivorans (strain DSM 6200 / JCM 39069 / Hxd3)</name>
    <name type="common">Desulfococcus oleovorans</name>
    <dbReference type="NCBI Taxonomy" id="96561"/>
    <lineage>
        <taxon>Bacteria</taxon>
        <taxon>Pseudomonadati</taxon>
        <taxon>Thermodesulfobacteriota</taxon>
        <taxon>Desulfobacteria</taxon>
        <taxon>Desulfobacterales</taxon>
        <taxon>Desulfosudaceae</taxon>
        <taxon>Desulfosudis</taxon>
    </lineage>
</organism>
<dbReference type="KEGG" id="dol:Dole_1010"/>
<dbReference type="NCBIfam" id="TIGR01181">
    <property type="entry name" value="dTDP_gluc_dehyt"/>
    <property type="match status" value="1"/>
</dbReference>
<dbReference type="HOGENOM" id="CLU_007383_1_14_7"/>
<comment type="catalytic activity">
    <reaction evidence="1 7">
        <text>dTDP-alpha-D-glucose = dTDP-4-dehydro-6-deoxy-alpha-D-glucose + H2O</text>
        <dbReference type="Rhea" id="RHEA:17221"/>
        <dbReference type="ChEBI" id="CHEBI:15377"/>
        <dbReference type="ChEBI" id="CHEBI:57477"/>
        <dbReference type="ChEBI" id="CHEBI:57649"/>
        <dbReference type="EC" id="4.2.1.46"/>
    </reaction>
</comment>
<protein>
    <recommendedName>
        <fullName evidence="4 7">dTDP-glucose 4,6-dehydratase</fullName>
        <ecNumber evidence="4 7">4.2.1.46</ecNumber>
    </recommendedName>
</protein>
<keyword evidence="5" id="KW-0520">NAD</keyword>
<evidence type="ECO:0000256" key="3">
    <source>
        <dbReference type="ARBA" id="ARBA00008178"/>
    </source>
</evidence>
<dbReference type="Gene3D" id="3.40.50.720">
    <property type="entry name" value="NAD(P)-binding Rossmann-like Domain"/>
    <property type="match status" value="1"/>
</dbReference>
<dbReference type="InterPro" id="IPR036291">
    <property type="entry name" value="NAD(P)-bd_dom_sf"/>
</dbReference>
<evidence type="ECO:0000313" key="11">
    <source>
        <dbReference type="Proteomes" id="UP000008561"/>
    </source>
</evidence>
<dbReference type="Pfam" id="PF16363">
    <property type="entry name" value="GDP_Man_Dehyd"/>
    <property type="match status" value="1"/>
</dbReference>
<dbReference type="InterPro" id="IPR005888">
    <property type="entry name" value="dTDP_Gluc_deHydtase"/>
</dbReference>
<name>A8ZWW4_DESOH</name>
<comment type="similarity">
    <text evidence="3 7">Belongs to the NAD(P)-dependent epimerase/dehydratase family. dTDP-glucose dehydratase subfamily.</text>
</comment>